<protein>
    <submittedName>
        <fullName evidence="1">Uncharacterized protein</fullName>
    </submittedName>
</protein>
<name>A0A4Z0A1I4_9AGAM</name>
<proteinExistence type="predicted"/>
<feature type="non-terminal residue" evidence="1">
    <location>
        <position position="72"/>
    </location>
</feature>
<dbReference type="EMBL" id="SFCI01000383">
    <property type="protein sequence ID" value="TFY80147.1"/>
    <property type="molecule type" value="Genomic_DNA"/>
</dbReference>
<sequence length="72" mass="7827">MGRSKSQRKNQAAKKFPYAHRAQSACDFPLNLNQGLLSLNKTQSPGERGKHNVKLSLELFGSIATGDEQGLG</sequence>
<evidence type="ECO:0000313" key="2">
    <source>
        <dbReference type="Proteomes" id="UP000298061"/>
    </source>
</evidence>
<dbReference type="AlphaFoldDB" id="A0A4Z0A1I4"/>
<accession>A0A4Z0A1I4</accession>
<reference evidence="1 2" key="1">
    <citation type="submission" date="2019-02" db="EMBL/GenBank/DDBJ databases">
        <title>Genome sequencing of the rare red list fungi Hericium alpestre (H. flagellum).</title>
        <authorList>
            <person name="Buettner E."/>
            <person name="Kellner H."/>
        </authorList>
    </citation>
    <scope>NUCLEOTIDE SEQUENCE [LARGE SCALE GENOMIC DNA]</scope>
    <source>
        <strain evidence="1 2">DSM 108284</strain>
    </source>
</reference>
<keyword evidence="2" id="KW-1185">Reference proteome</keyword>
<evidence type="ECO:0000313" key="1">
    <source>
        <dbReference type="EMBL" id="TFY80147.1"/>
    </source>
</evidence>
<organism evidence="1 2">
    <name type="scientific">Hericium alpestre</name>
    <dbReference type="NCBI Taxonomy" id="135208"/>
    <lineage>
        <taxon>Eukaryota</taxon>
        <taxon>Fungi</taxon>
        <taxon>Dikarya</taxon>
        <taxon>Basidiomycota</taxon>
        <taxon>Agaricomycotina</taxon>
        <taxon>Agaricomycetes</taxon>
        <taxon>Russulales</taxon>
        <taxon>Hericiaceae</taxon>
        <taxon>Hericium</taxon>
    </lineage>
</organism>
<comment type="caution">
    <text evidence="1">The sequence shown here is derived from an EMBL/GenBank/DDBJ whole genome shotgun (WGS) entry which is preliminary data.</text>
</comment>
<dbReference type="Proteomes" id="UP000298061">
    <property type="component" value="Unassembled WGS sequence"/>
</dbReference>
<gene>
    <name evidence="1" type="ORF">EWM64_g3865</name>
</gene>